<feature type="domain" description="MOSC" evidence="1">
    <location>
        <begin position="73"/>
        <end position="210"/>
    </location>
</feature>
<dbReference type="PROSITE" id="PS51340">
    <property type="entry name" value="MOSC"/>
    <property type="match status" value="1"/>
</dbReference>
<proteinExistence type="predicted"/>
<dbReference type="InterPro" id="IPR005303">
    <property type="entry name" value="MOCOS_middle"/>
</dbReference>
<dbReference type="EMBL" id="JBHSQJ010000064">
    <property type="protein sequence ID" value="MFC5908686.1"/>
    <property type="molecule type" value="Genomic_DNA"/>
</dbReference>
<name>A0ABW1G1W7_9ACTN</name>
<dbReference type="SUPFAM" id="SSF50800">
    <property type="entry name" value="PK beta-barrel domain-like"/>
    <property type="match status" value="1"/>
</dbReference>
<protein>
    <submittedName>
        <fullName evidence="2">MOSC domain-containing protein</fullName>
    </submittedName>
</protein>
<reference evidence="3" key="1">
    <citation type="journal article" date="2019" name="Int. J. Syst. Evol. Microbiol.">
        <title>The Global Catalogue of Microorganisms (GCM) 10K type strain sequencing project: providing services to taxonomists for standard genome sequencing and annotation.</title>
        <authorList>
            <consortium name="The Broad Institute Genomics Platform"/>
            <consortium name="The Broad Institute Genome Sequencing Center for Infectious Disease"/>
            <person name="Wu L."/>
            <person name="Ma J."/>
        </authorList>
    </citation>
    <scope>NUCLEOTIDE SEQUENCE [LARGE SCALE GENOMIC DNA]</scope>
    <source>
        <strain evidence="3">JCM 4816</strain>
    </source>
</reference>
<evidence type="ECO:0000313" key="2">
    <source>
        <dbReference type="EMBL" id="MFC5908686.1"/>
    </source>
</evidence>
<comment type="caution">
    <text evidence="2">The sequence shown here is derived from an EMBL/GenBank/DDBJ whole genome shotgun (WGS) entry which is preliminary data.</text>
</comment>
<keyword evidence="3" id="KW-1185">Reference proteome</keyword>
<dbReference type="Pfam" id="PF03473">
    <property type="entry name" value="MOSC"/>
    <property type="match status" value="1"/>
</dbReference>
<accession>A0ABW1G1W7</accession>
<gene>
    <name evidence="2" type="ORF">ACFP3V_15880</name>
</gene>
<dbReference type="RefSeq" id="WP_380583804.1">
    <property type="nucleotide sequence ID" value="NZ_JBHSQJ010000064.1"/>
</dbReference>
<dbReference type="InterPro" id="IPR011037">
    <property type="entry name" value="Pyrv_Knase-like_insert_dom_sf"/>
</dbReference>
<dbReference type="Proteomes" id="UP001596174">
    <property type="component" value="Unassembled WGS sequence"/>
</dbReference>
<sequence>MYVKELWRYPVKSLRGERLTSVELTEDGVTADRQIHVQGVHGPLTARTRHALLGLSATTDPDGQVLIDGVPWQDPKAAAAVREVAGPDARLVRYAGPERFDVLNLLVATDGAIAELGHDGRRLRPNILLGDVPGLAEREWPGRALRIGDTVVGMLKLRARCIVTTIDPDTGGQNLDVLRDIHRRYDGRFALDSWVAQPGTIRVGDRVEVVDLDLERPRPGGWIVGAPYLVP</sequence>
<dbReference type="InterPro" id="IPR005302">
    <property type="entry name" value="MoCF_Sase_C"/>
</dbReference>
<evidence type="ECO:0000313" key="3">
    <source>
        <dbReference type="Proteomes" id="UP001596174"/>
    </source>
</evidence>
<dbReference type="Pfam" id="PF03476">
    <property type="entry name" value="MOSC_N"/>
    <property type="match status" value="1"/>
</dbReference>
<organism evidence="2 3">
    <name type="scientific">Streptacidiphilus monticola</name>
    <dbReference type="NCBI Taxonomy" id="2161674"/>
    <lineage>
        <taxon>Bacteria</taxon>
        <taxon>Bacillati</taxon>
        <taxon>Actinomycetota</taxon>
        <taxon>Actinomycetes</taxon>
        <taxon>Kitasatosporales</taxon>
        <taxon>Streptomycetaceae</taxon>
        <taxon>Streptacidiphilus</taxon>
    </lineage>
</organism>
<evidence type="ECO:0000259" key="1">
    <source>
        <dbReference type="PROSITE" id="PS51340"/>
    </source>
</evidence>